<dbReference type="Gene3D" id="2.115.10.20">
    <property type="entry name" value="Glycosyl hydrolase domain, family 43"/>
    <property type="match status" value="1"/>
</dbReference>
<dbReference type="OrthoDB" id="202537at2759"/>
<proteinExistence type="inferred from homology"/>
<evidence type="ECO:0000256" key="3">
    <source>
        <dbReference type="ARBA" id="ARBA00023295"/>
    </source>
</evidence>
<evidence type="ECO:0000259" key="5">
    <source>
        <dbReference type="Pfam" id="PF00251"/>
    </source>
</evidence>
<evidence type="ECO:0000256" key="2">
    <source>
        <dbReference type="ARBA" id="ARBA00022801"/>
    </source>
</evidence>
<dbReference type="GO" id="GO:0004553">
    <property type="term" value="F:hydrolase activity, hydrolyzing O-glycosyl compounds"/>
    <property type="evidence" value="ECO:0007669"/>
    <property type="project" value="InterPro"/>
</dbReference>
<protein>
    <submittedName>
        <fullName evidence="7">Beta-fructofuranosidase, insoluble isoenzyme CWINV6</fullName>
    </submittedName>
</protein>
<comment type="caution">
    <text evidence="7">The sequence shown here is derived from an EMBL/GenBank/DDBJ whole genome shotgun (WGS) entry which is preliminary data.</text>
</comment>
<comment type="similarity">
    <text evidence="1 4">Belongs to the glycosyl hydrolase 32 family.</text>
</comment>
<dbReference type="InterPro" id="IPR013320">
    <property type="entry name" value="ConA-like_dom_sf"/>
</dbReference>
<dbReference type="EMBL" id="PGGS01000057">
    <property type="protein sequence ID" value="PNH10399.1"/>
    <property type="molecule type" value="Genomic_DNA"/>
</dbReference>
<gene>
    <name evidence="7" type="ORF">TSOC_002860</name>
</gene>
<evidence type="ECO:0000256" key="1">
    <source>
        <dbReference type="ARBA" id="ARBA00009902"/>
    </source>
</evidence>
<dbReference type="SUPFAM" id="SSF75005">
    <property type="entry name" value="Arabinanase/levansucrase/invertase"/>
    <property type="match status" value="1"/>
</dbReference>
<evidence type="ECO:0000313" key="8">
    <source>
        <dbReference type="Proteomes" id="UP000236333"/>
    </source>
</evidence>
<dbReference type="InterPro" id="IPR050551">
    <property type="entry name" value="Fructan_Metab_Enzymes"/>
</dbReference>
<dbReference type="InterPro" id="IPR023296">
    <property type="entry name" value="Glyco_hydro_beta-prop_sf"/>
</dbReference>
<dbReference type="SUPFAM" id="SSF49899">
    <property type="entry name" value="Concanavalin A-like lectins/glucanases"/>
    <property type="match status" value="1"/>
</dbReference>
<keyword evidence="2 4" id="KW-0378">Hydrolase</keyword>
<evidence type="ECO:0000256" key="4">
    <source>
        <dbReference type="RuleBase" id="RU362110"/>
    </source>
</evidence>
<keyword evidence="3 4" id="KW-0326">Glycosidase</keyword>
<dbReference type="GO" id="GO:0005975">
    <property type="term" value="P:carbohydrate metabolic process"/>
    <property type="evidence" value="ECO:0007669"/>
    <property type="project" value="InterPro"/>
</dbReference>
<dbReference type="PROSITE" id="PS00609">
    <property type="entry name" value="GLYCOSYL_HYDROL_F32"/>
    <property type="match status" value="1"/>
</dbReference>
<dbReference type="InterPro" id="IPR018053">
    <property type="entry name" value="Glyco_hydro_32_AS"/>
</dbReference>
<dbReference type="InterPro" id="IPR013189">
    <property type="entry name" value="Glyco_hydro_32_C"/>
</dbReference>
<evidence type="ECO:0000259" key="6">
    <source>
        <dbReference type="Pfam" id="PF08244"/>
    </source>
</evidence>
<dbReference type="AlphaFoldDB" id="A0A2J8AD04"/>
<organism evidence="7 8">
    <name type="scientific">Tetrabaena socialis</name>
    <dbReference type="NCBI Taxonomy" id="47790"/>
    <lineage>
        <taxon>Eukaryota</taxon>
        <taxon>Viridiplantae</taxon>
        <taxon>Chlorophyta</taxon>
        <taxon>core chlorophytes</taxon>
        <taxon>Chlorophyceae</taxon>
        <taxon>CS clade</taxon>
        <taxon>Chlamydomonadales</taxon>
        <taxon>Tetrabaenaceae</taxon>
        <taxon>Tetrabaena</taxon>
    </lineage>
</organism>
<keyword evidence="8" id="KW-1185">Reference proteome</keyword>
<feature type="domain" description="Glycosyl hydrolase family 32 N-terminal" evidence="5">
    <location>
        <begin position="45"/>
        <end position="415"/>
    </location>
</feature>
<accession>A0A2J8AD04</accession>
<dbReference type="Pfam" id="PF08244">
    <property type="entry name" value="Glyco_hydro_32C"/>
    <property type="match status" value="1"/>
</dbReference>
<dbReference type="Pfam" id="PF00251">
    <property type="entry name" value="Glyco_hydro_32N"/>
    <property type="match status" value="1"/>
</dbReference>
<sequence>MYVTSPSQLPQARAARAAPSAAVAPMVALLPSTQLRAYHDRPLYHVAPAQGWINDPNGPLFYKGFYHMFYQHVPGPTCTWSFGLVWGHAVSRDLVSWEHLPHAVVPTPGGMDADGCFSGCATLGLDGVPVLLYTGVRLRSNESCGPLPPPECDLQLPFLESQCAVRPVDPGDPKLTYWTKVEYPWLALPPANMGLGGWRDPYIIGRPGLNGQDCWSLMIGSGVKDSGGTVLVYTSQDLLDGWQLHGELCHGREHGMATGFIWECPILSRLDLVPRNLQLLPAYAARSYFADADAVAVGPASAPEASACSSTPPHFFCISPDACTNPSYYWLGPYDSDAKRFNLAAAAGPFRLDLGDVLYAPNTLDDTANGRTLLWGWNQEKRVKVDAYDYAGCLSLPRVLWLDNTASGWALHQAPLPELEKLRDPHRSWHLSDDLVPAEEGLVIDGGGRLPVPAVAGPFLEVEVVLQRVAARDGGEATCSASGLLLHSWSGGPEGAAALLYHWDSGVLEVVFEAMDPTTLTFSLAAPGARRVGGPLLRPPAAGRPLELRVFLDYSCLEVFTAGGEVLTARVYRGTGEGAGIDIISVDGPTLLLHAAAYEVLPAFGSGISTTEEQDAAAPLPLKALVAALEVAVGPASAPEASACSSTPPHFFCISPDACTNPSYYWLGPYDSDAKRFNLAAAAGPFRLDLGDVLYAPNTLDDTANTTVRHTS</sequence>
<name>A0A2J8AD04_9CHLO</name>
<reference evidence="7 8" key="1">
    <citation type="journal article" date="2017" name="Mol. Biol. Evol.">
        <title>The 4-celled Tetrabaena socialis nuclear genome reveals the essential components for genetic control of cell number at the origin of multicellularity in the volvocine lineage.</title>
        <authorList>
            <person name="Featherston J."/>
            <person name="Arakaki Y."/>
            <person name="Hanschen E.R."/>
            <person name="Ferris P.J."/>
            <person name="Michod R.E."/>
            <person name="Olson B.J.S.C."/>
            <person name="Nozaki H."/>
            <person name="Durand P.M."/>
        </authorList>
    </citation>
    <scope>NUCLEOTIDE SEQUENCE [LARGE SCALE GENOMIC DNA]</scope>
    <source>
        <strain evidence="7 8">NIES-571</strain>
    </source>
</reference>
<dbReference type="SMART" id="SM00640">
    <property type="entry name" value="Glyco_32"/>
    <property type="match status" value="1"/>
</dbReference>
<evidence type="ECO:0000313" key="7">
    <source>
        <dbReference type="EMBL" id="PNH10399.1"/>
    </source>
</evidence>
<dbReference type="InterPro" id="IPR013148">
    <property type="entry name" value="Glyco_hydro_32_N"/>
</dbReference>
<dbReference type="InterPro" id="IPR001362">
    <property type="entry name" value="Glyco_hydro_32"/>
</dbReference>
<feature type="domain" description="Glycosyl hydrolase family 32 C-terminal" evidence="6">
    <location>
        <begin position="541"/>
        <end position="588"/>
    </location>
</feature>
<dbReference type="CDD" id="cd08996">
    <property type="entry name" value="GH32_FFase"/>
    <property type="match status" value="1"/>
</dbReference>
<dbReference type="Gene3D" id="2.60.120.560">
    <property type="entry name" value="Exo-inulinase, domain 1"/>
    <property type="match status" value="1"/>
</dbReference>
<dbReference type="Proteomes" id="UP000236333">
    <property type="component" value="Unassembled WGS sequence"/>
</dbReference>
<dbReference type="PANTHER" id="PTHR31953">
    <property type="entry name" value="BETA-FRUCTOFURANOSIDASE, INSOLUBLE ISOENZYME CWINV1-RELATED"/>
    <property type="match status" value="1"/>
</dbReference>